<dbReference type="PANTHER" id="PTHR10194">
    <property type="entry name" value="RAS GTPASE-ACTIVATING PROTEINS"/>
    <property type="match status" value="1"/>
</dbReference>
<dbReference type="FunFam" id="2.60.40.150:FF:000150">
    <property type="entry name" value="RAS protein activator like 1"/>
    <property type="match status" value="1"/>
</dbReference>
<dbReference type="SUPFAM" id="SSF48350">
    <property type="entry name" value="GTPase activation domain, GAP"/>
    <property type="match status" value="1"/>
</dbReference>
<feature type="domain" description="C2" evidence="2">
    <location>
        <begin position="44"/>
        <end position="160"/>
    </location>
</feature>
<dbReference type="InterPro" id="IPR035892">
    <property type="entry name" value="C2_domain_sf"/>
</dbReference>
<dbReference type="InterPro" id="IPR001936">
    <property type="entry name" value="RasGAP_dom"/>
</dbReference>
<evidence type="ECO:0000259" key="3">
    <source>
        <dbReference type="PROSITE" id="PS50018"/>
    </source>
</evidence>
<dbReference type="OrthoDB" id="1562946at2759"/>
<protein>
    <submittedName>
        <fullName evidence="5">Ras GTPase-activating protein 4-like</fullName>
    </submittedName>
</protein>
<dbReference type="PRINTS" id="PR00360">
    <property type="entry name" value="C2DOMAIN"/>
</dbReference>
<dbReference type="SUPFAM" id="SSF49562">
    <property type="entry name" value="C2 domain (Calcium/lipid-binding domain, CaLB)"/>
    <property type="match status" value="2"/>
</dbReference>
<keyword evidence="4" id="KW-1185">Reference proteome</keyword>
<dbReference type="GO" id="GO:0005096">
    <property type="term" value="F:GTPase activator activity"/>
    <property type="evidence" value="ECO:0007669"/>
    <property type="project" value="UniProtKB-KW"/>
</dbReference>
<evidence type="ECO:0000259" key="2">
    <source>
        <dbReference type="PROSITE" id="PS50004"/>
    </source>
</evidence>
<dbReference type="InterPro" id="IPR008936">
    <property type="entry name" value="Rho_GTPase_activation_prot"/>
</dbReference>
<dbReference type="Pfam" id="PF00616">
    <property type="entry name" value="RasGAP"/>
    <property type="match status" value="1"/>
</dbReference>
<dbReference type="GeneID" id="103250736"/>
<dbReference type="SMART" id="SM00239">
    <property type="entry name" value="C2"/>
    <property type="match status" value="1"/>
</dbReference>
<feature type="domain" description="Ras-GAP" evidence="3">
    <location>
        <begin position="229"/>
        <end position="322"/>
    </location>
</feature>
<dbReference type="KEGG" id="csyr:103250736"/>
<dbReference type="Gene3D" id="2.60.40.150">
    <property type="entry name" value="C2 domain"/>
    <property type="match status" value="2"/>
</dbReference>
<dbReference type="PANTHER" id="PTHR10194:SF4">
    <property type="entry name" value="RAS GTPASE-ACTIVATING PROTEIN 4-RELATED"/>
    <property type="match status" value="1"/>
</dbReference>
<gene>
    <name evidence="5" type="primary">LOC103250736</name>
</gene>
<evidence type="ECO:0000313" key="5">
    <source>
        <dbReference type="RefSeq" id="XP_008047520.1"/>
    </source>
</evidence>
<dbReference type="RefSeq" id="XP_008047520.1">
    <property type="nucleotide sequence ID" value="XM_008049329.2"/>
</dbReference>
<reference evidence="5" key="1">
    <citation type="submission" date="2025-08" db="UniProtKB">
        <authorList>
            <consortium name="RefSeq"/>
        </authorList>
    </citation>
    <scope>IDENTIFICATION</scope>
</reference>
<evidence type="ECO:0000256" key="1">
    <source>
        <dbReference type="ARBA" id="ARBA00022468"/>
    </source>
</evidence>
<dbReference type="SMART" id="SM00323">
    <property type="entry name" value="RasGAP"/>
    <property type="match status" value="1"/>
</dbReference>
<accession>A0A1U7SPR7</accession>
<dbReference type="PROSITE" id="PS50004">
    <property type="entry name" value="C2"/>
    <property type="match status" value="1"/>
</dbReference>
<dbReference type="PROSITE" id="PS50018">
    <property type="entry name" value="RAS_GTPASE_ACTIV_2"/>
    <property type="match status" value="1"/>
</dbReference>
<dbReference type="InterPro" id="IPR000008">
    <property type="entry name" value="C2_dom"/>
</dbReference>
<dbReference type="Proteomes" id="UP000189704">
    <property type="component" value="Unplaced"/>
</dbReference>
<dbReference type="InterPro" id="IPR039360">
    <property type="entry name" value="Ras_GTPase"/>
</dbReference>
<sequence length="322" mass="36484">MDEDALSRDDVIGKVCLTRDTLASHPKGFSGWARLTEVDPDEEVQGEIHLRLEVVPGTRACRLRCSVLEARDLAPKDRNGASDPFVRVRYNGRTQETSIVKKSCYPRWNETFEFELEEGAADALCVEAWDWDLVSRNDFLGKVVFSVQQLWVTQREEGWFRLQPDQSKSRRDKGNLGSLQLEVRLWDQTVLPSGCYQPLVQLLCREVKLGSQSPGQLIPLIEETTSTECRQDVATNLLKLFLGQGLAKDFLDLLFQLELGRTSEANTLFRSNSLASKSMESFLKVAGMRYLHGVLGPIIDRVFEEKKYVELDPSKVEVKDVG</sequence>
<name>A0A1U7SPR7_CARSF</name>
<dbReference type="Pfam" id="PF00168">
    <property type="entry name" value="C2"/>
    <property type="match status" value="1"/>
</dbReference>
<dbReference type="Gene3D" id="1.10.506.10">
    <property type="entry name" value="GTPase Activation - p120gap, domain 1"/>
    <property type="match status" value="1"/>
</dbReference>
<keyword evidence="1" id="KW-0343">GTPase activation</keyword>
<evidence type="ECO:0000313" key="4">
    <source>
        <dbReference type="Proteomes" id="UP000189704"/>
    </source>
</evidence>
<organism evidence="4 5">
    <name type="scientific">Carlito syrichta</name>
    <name type="common">Philippine tarsier</name>
    <name type="synonym">Tarsius syrichta</name>
    <dbReference type="NCBI Taxonomy" id="1868482"/>
    <lineage>
        <taxon>Eukaryota</taxon>
        <taxon>Metazoa</taxon>
        <taxon>Chordata</taxon>
        <taxon>Craniata</taxon>
        <taxon>Vertebrata</taxon>
        <taxon>Euteleostomi</taxon>
        <taxon>Mammalia</taxon>
        <taxon>Eutheria</taxon>
        <taxon>Euarchontoglires</taxon>
        <taxon>Primates</taxon>
        <taxon>Haplorrhini</taxon>
        <taxon>Tarsiiformes</taxon>
        <taxon>Tarsiidae</taxon>
        <taxon>Carlito</taxon>
    </lineage>
</organism>
<dbReference type="STRING" id="1868482.ENSTSYP00000034348"/>
<dbReference type="AlphaFoldDB" id="A0A1U7SPR7"/>
<proteinExistence type="predicted"/>